<dbReference type="PANTHER" id="PTHR47126">
    <property type="entry name" value="5'-ADENYLYLSULFATE REDUCTASE-LIKE 7"/>
    <property type="match status" value="1"/>
</dbReference>
<evidence type="ECO:0000259" key="1">
    <source>
        <dbReference type="Pfam" id="PF00085"/>
    </source>
</evidence>
<keyword evidence="3" id="KW-1185">Reference proteome</keyword>
<dbReference type="InterPro" id="IPR036249">
    <property type="entry name" value="Thioredoxin-like_sf"/>
</dbReference>
<sequence>CKDSTESGRILIRIQHSGHLVISTSSSDQHTNEHSVKTILQCPTVIVYSWPVEMSWESVDKVLSSNQTNAYVAILFYASWCPFSRDMRPKFDALSSMYPQIKHVTVEQSSISPIVFSRYGLRGVPSIMITNRTTTMIFLGPKYLYLLAHFYQKATGLKPVMDLTKDPISFPENKSRTAESHNKLKNIVSTEPYLVFSLLFIFSKALLYLYPNILSNITALWHTFIPRLNLAIFGESRQLLGRVLQFVDFKRAFGGLKLTRSARAWPSSL</sequence>
<reference evidence="2" key="1">
    <citation type="submission" date="2022-06" db="EMBL/GenBank/DDBJ databases">
        <title>Uncovering the hologenomic basis of an extraordinary plant invasion.</title>
        <authorList>
            <person name="Bieker V.C."/>
            <person name="Martin M.D."/>
            <person name="Gilbert T."/>
            <person name="Hodgins K."/>
            <person name="Battlay P."/>
            <person name="Petersen B."/>
            <person name="Wilson J."/>
        </authorList>
    </citation>
    <scope>NUCLEOTIDE SEQUENCE</scope>
    <source>
        <strain evidence="2">AA19_3_7</strain>
        <tissue evidence="2">Leaf</tissue>
    </source>
</reference>
<dbReference type="PANTHER" id="PTHR47126:SF9">
    <property type="entry name" value="5'-ADENYLYLSULFATE REDUCTASE-LIKE 6-RELATED"/>
    <property type="match status" value="1"/>
</dbReference>
<proteinExistence type="predicted"/>
<evidence type="ECO:0000313" key="2">
    <source>
        <dbReference type="EMBL" id="KAI7728006.1"/>
    </source>
</evidence>
<comment type="caution">
    <text evidence="2">The sequence shown here is derived from an EMBL/GenBank/DDBJ whole genome shotgun (WGS) entry which is preliminary data.</text>
</comment>
<dbReference type="Pfam" id="PF00085">
    <property type="entry name" value="Thioredoxin"/>
    <property type="match status" value="1"/>
</dbReference>
<dbReference type="EMBL" id="JAMZMK010011277">
    <property type="protein sequence ID" value="KAI7728006.1"/>
    <property type="molecule type" value="Genomic_DNA"/>
</dbReference>
<dbReference type="Gene3D" id="3.40.30.10">
    <property type="entry name" value="Glutaredoxin"/>
    <property type="match status" value="1"/>
</dbReference>
<gene>
    <name evidence="2" type="ORF">M8C21_006073</name>
</gene>
<feature type="non-terminal residue" evidence="2">
    <location>
        <position position="269"/>
    </location>
</feature>
<protein>
    <recommendedName>
        <fullName evidence="1">Thioredoxin domain-containing protein</fullName>
    </recommendedName>
</protein>
<dbReference type="AlphaFoldDB" id="A0AAD5G582"/>
<evidence type="ECO:0000313" key="3">
    <source>
        <dbReference type="Proteomes" id="UP001206925"/>
    </source>
</evidence>
<name>A0AAD5G582_AMBAR</name>
<organism evidence="2 3">
    <name type="scientific">Ambrosia artemisiifolia</name>
    <name type="common">Common ragweed</name>
    <dbReference type="NCBI Taxonomy" id="4212"/>
    <lineage>
        <taxon>Eukaryota</taxon>
        <taxon>Viridiplantae</taxon>
        <taxon>Streptophyta</taxon>
        <taxon>Embryophyta</taxon>
        <taxon>Tracheophyta</taxon>
        <taxon>Spermatophyta</taxon>
        <taxon>Magnoliopsida</taxon>
        <taxon>eudicotyledons</taxon>
        <taxon>Gunneridae</taxon>
        <taxon>Pentapetalae</taxon>
        <taxon>asterids</taxon>
        <taxon>campanulids</taxon>
        <taxon>Asterales</taxon>
        <taxon>Asteraceae</taxon>
        <taxon>Asteroideae</taxon>
        <taxon>Heliantheae alliance</taxon>
        <taxon>Heliantheae</taxon>
        <taxon>Ambrosia</taxon>
    </lineage>
</organism>
<accession>A0AAD5G582</accession>
<dbReference type="InterPro" id="IPR013766">
    <property type="entry name" value="Thioredoxin_domain"/>
</dbReference>
<feature type="domain" description="Thioredoxin" evidence="1">
    <location>
        <begin position="68"/>
        <end position="133"/>
    </location>
</feature>
<dbReference type="SUPFAM" id="SSF52833">
    <property type="entry name" value="Thioredoxin-like"/>
    <property type="match status" value="1"/>
</dbReference>
<dbReference type="Proteomes" id="UP001206925">
    <property type="component" value="Unassembled WGS sequence"/>
</dbReference>
<dbReference type="InterPro" id="IPR044794">
    <property type="entry name" value="APRL5/7"/>
</dbReference>